<feature type="compositionally biased region" description="Polar residues" evidence="11">
    <location>
        <begin position="1028"/>
        <end position="1045"/>
    </location>
</feature>
<dbReference type="SMART" id="SM00355">
    <property type="entry name" value="ZnF_C2H2"/>
    <property type="match status" value="10"/>
</dbReference>
<comment type="subcellular location">
    <subcellularLocation>
        <location evidence="1">Nucleus</location>
    </subcellularLocation>
</comment>
<feature type="domain" description="C2H2-type" evidence="12">
    <location>
        <begin position="238"/>
        <end position="265"/>
    </location>
</feature>
<dbReference type="PANTHER" id="PTHR24404">
    <property type="entry name" value="ZINC FINGER PROTEIN"/>
    <property type="match status" value="1"/>
</dbReference>
<dbReference type="SUPFAM" id="SSF57667">
    <property type="entry name" value="beta-beta-alpha zinc fingers"/>
    <property type="match status" value="6"/>
</dbReference>
<dbReference type="PROSITE" id="PS50157">
    <property type="entry name" value="ZINC_FINGER_C2H2_2"/>
    <property type="match status" value="9"/>
</dbReference>
<evidence type="ECO:0000256" key="10">
    <source>
        <dbReference type="PROSITE-ProRule" id="PRU00042"/>
    </source>
</evidence>
<keyword evidence="5" id="KW-0862">Zinc</keyword>
<protein>
    <recommendedName>
        <fullName evidence="12">C2H2-type domain-containing protein</fullName>
    </recommendedName>
</protein>
<feature type="compositionally biased region" description="Basic and acidic residues" evidence="11">
    <location>
        <begin position="524"/>
        <end position="536"/>
    </location>
</feature>
<dbReference type="GO" id="GO:0008270">
    <property type="term" value="F:zinc ion binding"/>
    <property type="evidence" value="ECO:0007669"/>
    <property type="project" value="UniProtKB-KW"/>
</dbReference>
<feature type="domain" description="C2H2-type" evidence="12">
    <location>
        <begin position="351"/>
        <end position="378"/>
    </location>
</feature>
<feature type="domain" description="C2H2-type" evidence="12">
    <location>
        <begin position="379"/>
        <end position="406"/>
    </location>
</feature>
<sequence length="1130" mass="122864">MTSLGDNLDPSGGKVIRIVSLDEEGHYLSLSDGSQMQILNQDLGISSDNLTSSDSVLAMQGSDAVSVSSGATLPTSILSFHGGTGMMMTGGGNTITTIANNGGSNNISENAHLVTLQSTADNPQPHLVALPQGATISTEALQKSGLLGPDGSINSELGFQTITIMPSDLNQSGDMNYVFIMAPTDGSKDGTQQLAQVLDLKQENQEYSEELMEINGEVKRVLRVVPKKCLPANFGTQLMCDYCDYTSPKRYLLTRHMKSHSDERPHKCKECDRGFKTPASLMNHVNTHTGIRPHKCKTCEAAFTTSGELVRHIRYRHTFEKPHRCPNCDYASVELSKLKRHMRSHTGERPYKCPHCPYASPDTYKLKRHLRIHTGEKPYECDICHTRFTQSNSLKAHKLIHSGNKPVFQCNLCPTTCGRKTDLKIHFNKLHSVGSPLECKKCGEVFSDRYSYKQHVRGHDIDKCYKCEDCDFIANTERSFDAHAAIHSNGKKFECDTCHTSFNLEQTLLKHQKFCQMGEDSECESSRDKESDDQSVDKTPVYKSTLGRPSQQSKADALLKAESSHSSLSGHLVAGGPLTSDTLHRNLLQDIKAGKLGDVPQVVIVHPDGSFEEISSKIPMGDKLNIEDIFSALSNNDKIVGLDTAGESNSRTASSDGAASLGDKRKDSGKLSNCDDDNLSDEDDNDENENEDDLGETMQCEASTQAELESDTDTDSMEGGQMVEPISPKETRNALPNGSPDGSVLDQSEISDSNSAPLSEAASEAVPSLLHVITTSTSPSSLLTTTSDQNTVVNPQYVVVKGYTCLSSDAGGQPTLVNVAVDRDSLMKMFASLGSNLEGGMQLLAGDLDSMSLPMEGSQASVITMTQEHLNEFSGVTSHGDGTAMDHQLDSDAPEIQDTSKTSGNEISFDGRLKDDVLILSDHSKSSPHPLSDDALSMGESQHNMDNSLPKLLLSTHFTSQPTKSSVPSQPDSAKDSSLVEKFPSEQNIDVTSTLTNSIVHIASSESFSYSVNEDAGDSSLEIFQSSEKALATQESPTPSLLSINTKRKPTGPGALLSHYMKDIKSEMSDDKDEDSLRMNDLSAEDDIIKKNSSSLDKQKRYNRKRPTAADPSLVMTGKRVRKALVKVSM</sequence>
<evidence type="ECO:0000256" key="4">
    <source>
        <dbReference type="ARBA" id="ARBA00022771"/>
    </source>
</evidence>
<accession>A0AAV2HSZ6</accession>
<name>A0AAV2HSZ6_LYMST</name>
<dbReference type="InterPro" id="IPR050589">
    <property type="entry name" value="Ikaros_C2H2-ZF"/>
</dbReference>
<feature type="compositionally biased region" description="Acidic residues" evidence="11">
    <location>
        <begin position="674"/>
        <end position="695"/>
    </location>
</feature>
<evidence type="ECO:0000256" key="9">
    <source>
        <dbReference type="ARBA" id="ARBA00023242"/>
    </source>
</evidence>
<dbReference type="GO" id="GO:0005634">
    <property type="term" value="C:nucleus"/>
    <property type="evidence" value="ECO:0007669"/>
    <property type="project" value="UniProtKB-SubCell"/>
</dbReference>
<reference evidence="13 14" key="1">
    <citation type="submission" date="2024-04" db="EMBL/GenBank/DDBJ databases">
        <authorList>
            <consortium name="Genoscope - CEA"/>
            <person name="William W."/>
        </authorList>
    </citation>
    <scope>NUCLEOTIDE SEQUENCE [LARGE SCALE GENOMIC DNA]</scope>
</reference>
<feature type="domain" description="C2H2-type" evidence="12">
    <location>
        <begin position="323"/>
        <end position="350"/>
    </location>
</feature>
<gene>
    <name evidence="13" type="ORF">GSLYS_00010747001</name>
</gene>
<dbReference type="PROSITE" id="PS00028">
    <property type="entry name" value="ZINC_FINGER_C2H2_1"/>
    <property type="match status" value="5"/>
</dbReference>
<keyword evidence="14" id="KW-1185">Reference proteome</keyword>
<feature type="compositionally biased region" description="Polar residues" evidence="11">
    <location>
        <begin position="646"/>
        <end position="657"/>
    </location>
</feature>
<dbReference type="InterPro" id="IPR036236">
    <property type="entry name" value="Znf_C2H2_sf"/>
</dbReference>
<evidence type="ECO:0000256" key="6">
    <source>
        <dbReference type="ARBA" id="ARBA00023015"/>
    </source>
</evidence>
<dbReference type="FunFam" id="3.30.160.60:FF:000870">
    <property type="entry name" value="zinc finger protein 197 isoform X1"/>
    <property type="match status" value="1"/>
</dbReference>
<dbReference type="FunFam" id="3.30.160.60:FF:001668">
    <property type="entry name" value="transcriptional repressor CTCF"/>
    <property type="match status" value="1"/>
</dbReference>
<feature type="region of interest" description="Disordered" evidence="11">
    <location>
        <begin position="523"/>
        <end position="561"/>
    </location>
</feature>
<evidence type="ECO:0000256" key="2">
    <source>
        <dbReference type="ARBA" id="ARBA00022723"/>
    </source>
</evidence>
<keyword evidence="8" id="KW-0804">Transcription</keyword>
<dbReference type="FunFam" id="3.30.160.60:FF:002321">
    <property type="entry name" value="Putative transcriptional repressor ctcf"/>
    <property type="match status" value="1"/>
</dbReference>
<evidence type="ECO:0000256" key="8">
    <source>
        <dbReference type="ARBA" id="ARBA00023163"/>
    </source>
</evidence>
<evidence type="ECO:0000256" key="5">
    <source>
        <dbReference type="ARBA" id="ARBA00022833"/>
    </source>
</evidence>
<keyword evidence="7" id="KW-0238">DNA-binding</keyword>
<feature type="region of interest" description="Disordered" evidence="11">
    <location>
        <begin position="1067"/>
        <end position="1115"/>
    </location>
</feature>
<keyword evidence="9" id="KW-0539">Nucleus</keyword>
<feature type="region of interest" description="Disordered" evidence="11">
    <location>
        <begin position="1028"/>
        <end position="1054"/>
    </location>
</feature>
<feature type="compositionally biased region" description="Polar residues" evidence="11">
    <location>
        <begin position="959"/>
        <end position="972"/>
    </location>
</feature>
<dbReference type="Pfam" id="PF00096">
    <property type="entry name" value="zf-C2H2"/>
    <property type="match status" value="5"/>
</dbReference>
<feature type="region of interest" description="Disordered" evidence="11">
    <location>
        <begin position="643"/>
        <end position="762"/>
    </location>
</feature>
<keyword evidence="4 10" id="KW-0863">Zinc-finger</keyword>
<feature type="domain" description="C2H2-type" evidence="12">
    <location>
        <begin position="266"/>
        <end position="293"/>
    </location>
</feature>
<evidence type="ECO:0000256" key="11">
    <source>
        <dbReference type="SAM" id="MobiDB-lite"/>
    </source>
</evidence>
<evidence type="ECO:0000256" key="1">
    <source>
        <dbReference type="ARBA" id="ARBA00004123"/>
    </source>
</evidence>
<feature type="region of interest" description="Disordered" evidence="11">
    <location>
        <begin position="924"/>
        <end position="946"/>
    </location>
</feature>
<dbReference type="GO" id="GO:0003700">
    <property type="term" value="F:DNA-binding transcription factor activity"/>
    <property type="evidence" value="ECO:0007669"/>
    <property type="project" value="TreeGrafter"/>
</dbReference>
<evidence type="ECO:0000313" key="13">
    <source>
        <dbReference type="EMBL" id="CAL1536834.1"/>
    </source>
</evidence>
<dbReference type="FunFam" id="3.30.160.60:FF:000049">
    <property type="entry name" value="transcriptional repressor CTCF isoform X1"/>
    <property type="match status" value="1"/>
</dbReference>
<dbReference type="Gene3D" id="3.30.160.60">
    <property type="entry name" value="Classic Zinc Finger"/>
    <property type="match status" value="7"/>
</dbReference>
<dbReference type="GO" id="GO:0006357">
    <property type="term" value="P:regulation of transcription by RNA polymerase II"/>
    <property type="evidence" value="ECO:0007669"/>
    <property type="project" value="TreeGrafter"/>
</dbReference>
<keyword evidence="6" id="KW-0805">Transcription regulation</keyword>
<dbReference type="EMBL" id="CAXITT010000241">
    <property type="protein sequence ID" value="CAL1536834.1"/>
    <property type="molecule type" value="Genomic_DNA"/>
</dbReference>
<dbReference type="GO" id="GO:0000978">
    <property type="term" value="F:RNA polymerase II cis-regulatory region sequence-specific DNA binding"/>
    <property type="evidence" value="ECO:0007669"/>
    <property type="project" value="TreeGrafter"/>
</dbReference>
<feature type="region of interest" description="Disordered" evidence="11">
    <location>
        <begin position="959"/>
        <end position="978"/>
    </location>
</feature>
<dbReference type="PANTHER" id="PTHR24404:SF114">
    <property type="entry name" value="KLUMPFUSS, ISOFORM B-RELATED"/>
    <property type="match status" value="1"/>
</dbReference>
<dbReference type="Proteomes" id="UP001497497">
    <property type="component" value="Unassembled WGS sequence"/>
</dbReference>
<proteinExistence type="predicted"/>
<comment type="caution">
    <text evidence="13">The sequence shown here is derived from an EMBL/GenBank/DDBJ whole genome shotgun (WGS) entry which is preliminary data.</text>
</comment>
<dbReference type="InterPro" id="IPR013087">
    <property type="entry name" value="Znf_C2H2_type"/>
</dbReference>
<feature type="domain" description="C2H2-type" evidence="12">
    <location>
        <begin position="493"/>
        <end position="521"/>
    </location>
</feature>
<evidence type="ECO:0000256" key="7">
    <source>
        <dbReference type="ARBA" id="ARBA00023125"/>
    </source>
</evidence>
<organism evidence="13 14">
    <name type="scientific">Lymnaea stagnalis</name>
    <name type="common">Great pond snail</name>
    <name type="synonym">Helix stagnalis</name>
    <dbReference type="NCBI Taxonomy" id="6523"/>
    <lineage>
        <taxon>Eukaryota</taxon>
        <taxon>Metazoa</taxon>
        <taxon>Spiralia</taxon>
        <taxon>Lophotrochozoa</taxon>
        <taxon>Mollusca</taxon>
        <taxon>Gastropoda</taxon>
        <taxon>Heterobranchia</taxon>
        <taxon>Euthyneura</taxon>
        <taxon>Panpulmonata</taxon>
        <taxon>Hygrophila</taxon>
        <taxon>Lymnaeoidea</taxon>
        <taxon>Lymnaeidae</taxon>
        <taxon>Lymnaea</taxon>
    </lineage>
</organism>
<dbReference type="Pfam" id="PF23611">
    <property type="entry name" value="zf-C2H2_16"/>
    <property type="match status" value="2"/>
</dbReference>
<feature type="compositionally biased region" description="Polar residues" evidence="11">
    <location>
        <begin position="745"/>
        <end position="757"/>
    </location>
</feature>
<keyword evidence="2" id="KW-0479">Metal-binding</keyword>
<feature type="domain" description="C2H2-type" evidence="12">
    <location>
        <begin position="408"/>
        <end position="436"/>
    </location>
</feature>
<evidence type="ECO:0000256" key="3">
    <source>
        <dbReference type="ARBA" id="ARBA00022737"/>
    </source>
</evidence>
<dbReference type="InterPro" id="IPR056438">
    <property type="entry name" value="Znf-C2H2_CTCF"/>
</dbReference>
<feature type="domain" description="C2H2-type" evidence="12">
    <location>
        <begin position="294"/>
        <end position="322"/>
    </location>
</feature>
<evidence type="ECO:0000259" key="12">
    <source>
        <dbReference type="PROSITE" id="PS50157"/>
    </source>
</evidence>
<evidence type="ECO:0000313" key="14">
    <source>
        <dbReference type="Proteomes" id="UP001497497"/>
    </source>
</evidence>
<dbReference type="FunFam" id="3.30.160.60:FF:000373">
    <property type="entry name" value="Putative transcriptional repressor ctcf"/>
    <property type="match status" value="1"/>
</dbReference>
<dbReference type="AlphaFoldDB" id="A0AAV2HSZ6"/>
<keyword evidence="3" id="KW-0677">Repeat</keyword>
<feature type="domain" description="C2H2-type" evidence="12">
    <location>
        <begin position="437"/>
        <end position="464"/>
    </location>
</feature>